<dbReference type="PANTHER" id="PTHR31064">
    <property type="entry name" value="POTASSIUM TRANSPORT PROTEIN DDB_G0292412-RELATED"/>
    <property type="match status" value="1"/>
</dbReference>
<feature type="transmembrane region" description="Helical" evidence="11">
    <location>
        <begin position="38"/>
        <end position="58"/>
    </location>
</feature>
<dbReference type="AlphaFoldDB" id="A0A167BV05"/>
<keyword evidence="9 11" id="KW-0472">Membrane</keyword>
<organism evidence="12 13">
    <name type="scientific">Colletotrichum incanum</name>
    <name type="common">Soybean anthracnose fungus</name>
    <dbReference type="NCBI Taxonomy" id="1573173"/>
    <lineage>
        <taxon>Eukaryota</taxon>
        <taxon>Fungi</taxon>
        <taxon>Dikarya</taxon>
        <taxon>Ascomycota</taxon>
        <taxon>Pezizomycotina</taxon>
        <taxon>Sordariomycetes</taxon>
        <taxon>Hypocreomycetidae</taxon>
        <taxon>Glomerellales</taxon>
        <taxon>Glomerellaceae</taxon>
        <taxon>Colletotrichum</taxon>
        <taxon>Colletotrichum spaethianum species complex</taxon>
    </lineage>
</organism>
<feature type="region of interest" description="Disordered" evidence="10">
    <location>
        <begin position="299"/>
        <end position="330"/>
    </location>
</feature>
<accession>A0A167BV05</accession>
<feature type="transmembrane region" description="Helical" evidence="11">
    <location>
        <begin position="432"/>
        <end position="453"/>
    </location>
</feature>
<sequence>LVVFFIASAPMTRRFVPLTKCASSFAGMRLPQLSFIQLHYAWIIFCSLLAFPILYPYGNLTAVDAIFFGCSGSTESGLNTVDVKDLETYQQVFLYVIPIITNLMFINAMVVPVRIYWFRRYLKEVGPKRAAHRARDDVEGAVDRSPGDVNSMDAGRDDDTETKSTPALRSNQSTVAHRVNRSPRPPTITFDNEDPKAQRLRVEDKTTLRIPSPQESDNGQPIVVCKTASGCGLDDDPDEGGQPPPRGQISRNQTHKIVLYLDTIKPAHRINTSRSEGSVLKTAKSIEKAATSMFVLSTTRPTVNNHPGDRAQSRPESQPRAPHFPKLSRQATVGRNSRFSNMTEDDREILGGVEYRALKLLFKFVIGYFIGLHLFGVIFLLPWIHNAPSKYTDWLAESGVGKTWWAVYTAQTMANNLGFTLTPDSMATFRDAAWPMLVMTFMAFAGNTCYPVFLRLCIWTTSQLVPKQSQTKETLQFLLDHPRRCYTLLFPSRPTWLLFGTVFILNFVDVLLIIVLDLDNPAVTDLPMGPRILSALFQAASARHTGTSTLNLAEVNPAVQFSLLTMMYIAVFPIAISVRASNTYEERALGIWAPDATGLDENNGVSYVMDHMRNQLSFDLWYVFLGTFLVCIAEARRITDLSEPSFSVFPVLFEVISAYGNVGLSLGGPLGNTSMSGHYSVFSKVVICLMMVRGRHRGLPYALDRAITLPTGHDDDTQMEETTRPFGFENLPPAGAMVPLTKAHTTS</sequence>
<evidence type="ECO:0000256" key="11">
    <source>
        <dbReference type="SAM" id="Phobius"/>
    </source>
</evidence>
<dbReference type="InterPro" id="IPR051143">
    <property type="entry name" value="TrkH_K-transport"/>
</dbReference>
<keyword evidence="7 11" id="KW-1133">Transmembrane helix</keyword>
<dbReference type="GO" id="GO:0140107">
    <property type="term" value="F:high-affinity potassium ion transmembrane transporter activity"/>
    <property type="evidence" value="ECO:0007669"/>
    <property type="project" value="TreeGrafter"/>
</dbReference>
<dbReference type="InterPro" id="IPR004773">
    <property type="entry name" value="K/Na_transp_Trk1/HKT1"/>
</dbReference>
<keyword evidence="4" id="KW-0633">Potassium transport</keyword>
<feature type="transmembrane region" description="Helical" evidence="11">
    <location>
        <begin position="496"/>
        <end position="516"/>
    </location>
</feature>
<feature type="region of interest" description="Disordered" evidence="10">
    <location>
        <begin position="133"/>
        <end position="254"/>
    </location>
</feature>
<evidence type="ECO:0000256" key="7">
    <source>
        <dbReference type="ARBA" id="ARBA00022989"/>
    </source>
</evidence>
<dbReference type="InterPro" id="IPR003445">
    <property type="entry name" value="Cat_transpt"/>
</dbReference>
<comment type="similarity">
    <text evidence="2">Belongs to the TrkH potassium transport family.</text>
</comment>
<feature type="transmembrane region" description="Helical" evidence="11">
    <location>
        <begin position="360"/>
        <end position="384"/>
    </location>
</feature>
<gene>
    <name evidence="12" type="ORF">CI238_12993</name>
</gene>
<evidence type="ECO:0000256" key="10">
    <source>
        <dbReference type="SAM" id="MobiDB-lite"/>
    </source>
</evidence>
<dbReference type="Pfam" id="PF02386">
    <property type="entry name" value="TrkH"/>
    <property type="match status" value="1"/>
</dbReference>
<feature type="compositionally biased region" description="Polar residues" evidence="10">
    <location>
        <begin position="163"/>
        <end position="175"/>
    </location>
</feature>
<evidence type="ECO:0000256" key="3">
    <source>
        <dbReference type="ARBA" id="ARBA00022448"/>
    </source>
</evidence>
<protein>
    <submittedName>
        <fullName evidence="12">Low-affinity potassium transport protein</fullName>
    </submittedName>
</protein>
<evidence type="ECO:0000256" key="8">
    <source>
        <dbReference type="ARBA" id="ARBA00023065"/>
    </source>
</evidence>
<dbReference type="Proteomes" id="UP000076584">
    <property type="component" value="Unassembled WGS sequence"/>
</dbReference>
<dbReference type="InterPro" id="IPR015958">
    <property type="entry name" value="Trk1_fungi"/>
</dbReference>
<dbReference type="PIRSF" id="PIRSF002450">
    <property type="entry name" value="K+_transpter_TRK"/>
    <property type="match status" value="1"/>
</dbReference>
<dbReference type="GO" id="GO:1990573">
    <property type="term" value="P:potassium ion import across plasma membrane"/>
    <property type="evidence" value="ECO:0007669"/>
    <property type="project" value="TreeGrafter"/>
</dbReference>
<evidence type="ECO:0000256" key="5">
    <source>
        <dbReference type="ARBA" id="ARBA00022692"/>
    </source>
</evidence>
<feature type="compositionally biased region" description="Basic and acidic residues" evidence="10">
    <location>
        <begin position="133"/>
        <end position="146"/>
    </location>
</feature>
<keyword evidence="6" id="KW-0630">Potassium</keyword>
<dbReference type="STRING" id="1573173.A0A167BV05"/>
<name>A0A167BV05_COLIC</name>
<evidence type="ECO:0000256" key="9">
    <source>
        <dbReference type="ARBA" id="ARBA00023136"/>
    </source>
</evidence>
<comment type="caution">
    <text evidence="12">The sequence shown here is derived from an EMBL/GenBank/DDBJ whole genome shotgun (WGS) entry which is preliminary data.</text>
</comment>
<keyword evidence="5 11" id="KW-0812">Transmembrane</keyword>
<feature type="transmembrane region" description="Helical" evidence="11">
    <location>
        <begin position="558"/>
        <end position="578"/>
    </location>
</feature>
<evidence type="ECO:0000313" key="12">
    <source>
        <dbReference type="EMBL" id="KZL81777.1"/>
    </source>
</evidence>
<keyword evidence="13" id="KW-1185">Reference proteome</keyword>
<feature type="compositionally biased region" description="Basic and acidic residues" evidence="10">
    <location>
        <begin position="193"/>
        <end position="207"/>
    </location>
</feature>
<evidence type="ECO:0000256" key="6">
    <source>
        <dbReference type="ARBA" id="ARBA00022958"/>
    </source>
</evidence>
<comment type="subcellular location">
    <subcellularLocation>
        <location evidence="1">Membrane</location>
        <topology evidence="1">Multi-pass membrane protein</topology>
    </subcellularLocation>
</comment>
<evidence type="ECO:0000313" key="13">
    <source>
        <dbReference type="Proteomes" id="UP000076584"/>
    </source>
</evidence>
<dbReference type="GO" id="GO:0005886">
    <property type="term" value="C:plasma membrane"/>
    <property type="evidence" value="ECO:0007669"/>
    <property type="project" value="InterPro"/>
</dbReference>
<feature type="transmembrane region" description="Helical" evidence="11">
    <location>
        <begin position="92"/>
        <end position="113"/>
    </location>
</feature>
<keyword evidence="3" id="KW-0813">Transport</keyword>
<proteinExistence type="inferred from homology"/>
<evidence type="ECO:0000256" key="4">
    <source>
        <dbReference type="ARBA" id="ARBA00022538"/>
    </source>
</evidence>
<feature type="non-terminal residue" evidence="12">
    <location>
        <position position="1"/>
    </location>
</feature>
<keyword evidence="8" id="KW-0406">Ion transport</keyword>
<evidence type="ECO:0000256" key="2">
    <source>
        <dbReference type="ARBA" id="ARBA00009137"/>
    </source>
</evidence>
<dbReference type="PANTHER" id="PTHR31064:SF5">
    <property type="entry name" value="POTASSIUM ION TRANSPORTER (EUROFUNG)"/>
    <property type="match status" value="1"/>
</dbReference>
<dbReference type="NCBIfam" id="TIGR00934">
    <property type="entry name" value="2a38euk"/>
    <property type="match status" value="1"/>
</dbReference>
<dbReference type="EMBL" id="LFIW01001573">
    <property type="protein sequence ID" value="KZL81777.1"/>
    <property type="molecule type" value="Genomic_DNA"/>
</dbReference>
<feature type="transmembrane region" description="Helical" evidence="11">
    <location>
        <begin position="620"/>
        <end position="639"/>
    </location>
</feature>
<reference evidence="12 13" key="1">
    <citation type="submission" date="2015-06" db="EMBL/GenBank/DDBJ databases">
        <title>Survival trade-offs in plant roots during colonization by closely related pathogenic and mutualistic fungi.</title>
        <authorList>
            <person name="Hacquard S."/>
            <person name="Kracher B."/>
            <person name="Hiruma K."/>
            <person name="Weinman A."/>
            <person name="Muench P."/>
            <person name="Garrido Oter R."/>
            <person name="Ver Loren van Themaat E."/>
            <person name="Dallerey J.-F."/>
            <person name="Damm U."/>
            <person name="Henrissat B."/>
            <person name="Lespinet O."/>
            <person name="Thon M."/>
            <person name="Kemen E."/>
            <person name="McHardy A.C."/>
            <person name="Schulze-Lefert P."/>
            <person name="O'Connell R.J."/>
        </authorList>
    </citation>
    <scope>NUCLEOTIDE SEQUENCE [LARGE SCALE GENOMIC DNA]</scope>
    <source>
        <strain evidence="12 13">MAFF 238704</strain>
    </source>
</reference>
<dbReference type="GO" id="GO:0030007">
    <property type="term" value="P:intracellular potassium ion homeostasis"/>
    <property type="evidence" value="ECO:0007669"/>
    <property type="project" value="InterPro"/>
</dbReference>
<evidence type="ECO:0000256" key="1">
    <source>
        <dbReference type="ARBA" id="ARBA00004141"/>
    </source>
</evidence>